<dbReference type="InterPro" id="IPR050375">
    <property type="entry name" value="MFS_TsgA-like"/>
</dbReference>
<dbReference type="NCBIfam" id="TIGR01272">
    <property type="entry name" value="gluP"/>
    <property type="match status" value="1"/>
</dbReference>
<reference evidence="10 11" key="1">
    <citation type="submission" date="2020-08" db="EMBL/GenBank/DDBJ databases">
        <title>Genomic Encyclopedia of Type Strains, Phase IV (KMG-V): Genome sequencing to study the core and pangenomes of soil and plant-associated prokaryotes.</title>
        <authorList>
            <person name="Whitman W."/>
        </authorList>
    </citation>
    <scope>NUCLEOTIDE SEQUENCE [LARGE SCALE GENOMIC DNA]</scope>
    <source>
        <strain evidence="10 11">MP601</strain>
    </source>
</reference>
<evidence type="ECO:0000259" key="9">
    <source>
        <dbReference type="PROSITE" id="PS50850"/>
    </source>
</evidence>
<protein>
    <submittedName>
        <fullName evidence="10">Glucose/galactose transporter</fullName>
    </submittedName>
</protein>
<feature type="transmembrane region" description="Helical" evidence="8">
    <location>
        <begin position="247"/>
        <end position="267"/>
    </location>
</feature>
<feature type="transmembrane region" description="Helical" evidence="8">
    <location>
        <begin position="84"/>
        <end position="103"/>
    </location>
</feature>
<feature type="transmembrane region" description="Helical" evidence="8">
    <location>
        <begin position="200"/>
        <end position="219"/>
    </location>
</feature>
<dbReference type="Gene3D" id="1.20.1250.20">
    <property type="entry name" value="MFS general substrate transporter like domains"/>
    <property type="match status" value="2"/>
</dbReference>
<dbReference type="EMBL" id="JACHCA010000019">
    <property type="protein sequence ID" value="MBB6131083.1"/>
    <property type="molecule type" value="Genomic_DNA"/>
</dbReference>
<name>A0A841JIU0_9SPHI</name>
<dbReference type="GO" id="GO:1904659">
    <property type="term" value="P:D-glucose transmembrane transport"/>
    <property type="evidence" value="ECO:0007669"/>
    <property type="project" value="InterPro"/>
</dbReference>
<dbReference type="SUPFAM" id="SSF103473">
    <property type="entry name" value="MFS general substrate transporter"/>
    <property type="match status" value="1"/>
</dbReference>
<proteinExistence type="inferred from homology"/>
<feature type="transmembrane region" description="Helical" evidence="8">
    <location>
        <begin position="373"/>
        <end position="390"/>
    </location>
</feature>
<feature type="transmembrane region" description="Helical" evidence="8">
    <location>
        <begin position="56"/>
        <end position="77"/>
    </location>
</feature>
<feature type="transmembrane region" description="Helical" evidence="8">
    <location>
        <begin position="340"/>
        <end position="361"/>
    </location>
</feature>
<comment type="caution">
    <text evidence="10">The sequence shown here is derived from an EMBL/GenBank/DDBJ whole genome shotgun (WGS) entry which is preliminary data.</text>
</comment>
<keyword evidence="5 8" id="KW-0812">Transmembrane</keyword>
<dbReference type="InterPro" id="IPR036259">
    <property type="entry name" value="MFS_trans_sf"/>
</dbReference>
<dbReference type="CDD" id="cd17394">
    <property type="entry name" value="MFS_FucP_like"/>
    <property type="match status" value="1"/>
</dbReference>
<dbReference type="InterPro" id="IPR011701">
    <property type="entry name" value="MFS"/>
</dbReference>
<evidence type="ECO:0000256" key="1">
    <source>
        <dbReference type="ARBA" id="ARBA00003321"/>
    </source>
</evidence>
<accession>A0A841JIU0</accession>
<evidence type="ECO:0000256" key="6">
    <source>
        <dbReference type="ARBA" id="ARBA00022989"/>
    </source>
</evidence>
<evidence type="ECO:0000313" key="10">
    <source>
        <dbReference type="EMBL" id="MBB6131083.1"/>
    </source>
</evidence>
<keyword evidence="6 8" id="KW-1133">Transmembrane helix</keyword>
<comment type="function">
    <text evidence="1">Intake of glucose and galactose.</text>
</comment>
<feature type="transmembrane region" description="Helical" evidence="8">
    <location>
        <begin position="20"/>
        <end position="44"/>
    </location>
</feature>
<dbReference type="GO" id="GO:0005886">
    <property type="term" value="C:plasma membrane"/>
    <property type="evidence" value="ECO:0007669"/>
    <property type="project" value="UniProtKB-SubCell"/>
</dbReference>
<keyword evidence="4" id="KW-1003">Cell membrane</keyword>
<feature type="transmembrane region" description="Helical" evidence="8">
    <location>
        <begin position="147"/>
        <end position="170"/>
    </location>
</feature>
<dbReference type="GO" id="GO:0005354">
    <property type="term" value="F:galactose transmembrane transporter activity"/>
    <property type="evidence" value="ECO:0007669"/>
    <property type="project" value="InterPro"/>
</dbReference>
<feature type="transmembrane region" description="Helical" evidence="8">
    <location>
        <begin position="287"/>
        <end position="307"/>
    </location>
</feature>
<keyword evidence="7 8" id="KW-0472">Membrane</keyword>
<evidence type="ECO:0000256" key="2">
    <source>
        <dbReference type="ARBA" id="ARBA00004429"/>
    </source>
</evidence>
<dbReference type="GO" id="GO:0055056">
    <property type="term" value="F:D-glucose transmembrane transporter activity"/>
    <property type="evidence" value="ECO:0007669"/>
    <property type="project" value="InterPro"/>
</dbReference>
<comment type="subcellular location">
    <subcellularLocation>
        <location evidence="2">Cell inner membrane</location>
        <topology evidence="2">Multi-pass membrane protein</topology>
    </subcellularLocation>
</comment>
<dbReference type="Proteomes" id="UP000548326">
    <property type="component" value="Unassembled WGS sequence"/>
</dbReference>
<evidence type="ECO:0000256" key="4">
    <source>
        <dbReference type="ARBA" id="ARBA00022475"/>
    </source>
</evidence>
<evidence type="ECO:0000313" key="11">
    <source>
        <dbReference type="Proteomes" id="UP000548326"/>
    </source>
</evidence>
<evidence type="ECO:0000256" key="8">
    <source>
        <dbReference type="SAM" id="Phobius"/>
    </source>
</evidence>
<dbReference type="InterPro" id="IPR005964">
    <property type="entry name" value="Glc/Gal_transptr_bac"/>
</dbReference>
<sequence length="438" mass="46583">MDSVIKAEKTAAKSSGINPIIIIGALFFIFGFVTWLNSVLIPYLKIACQLNNKESFLVASAFYIAYLLMAKPSAWLLKLFGFKNGMAVGLLIMAVGALIFIPAALTRTYAIFLIGLFVQGSGLAVLQSASNPYITIVGPPESAAKRISIMGICNKFAGVLAPIALGAVVLNNIDAFTANLAKLDAAKKIAELNELASRVILPYVLIVIVLVVLAVLIYFSGLPEIDTDHEDETVAAANSGKTSVFQFPHLILGVIALFLYVGAEVIAGDSIISYGVAHHIPLSTAKYFASGTLACMVIGYIAGILFIPRYISQQKALVYSAILGAILTAAALFVPKYASITCIALLGLANSLMWPAIWPLALSGLGRFTKIGSSLLVMGIAGAAVFPYIYGVLVDKFKVSLGPEAAAQTSYWILLPIYLFILYFAAIGYKKGKHVIAV</sequence>
<organism evidence="10 11">
    <name type="scientific">Mucilaginibacter lappiensis</name>
    <dbReference type="NCBI Taxonomy" id="354630"/>
    <lineage>
        <taxon>Bacteria</taxon>
        <taxon>Pseudomonadati</taxon>
        <taxon>Bacteroidota</taxon>
        <taxon>Sphingobacteriia</taxon>
        <taxon>Sphingobacteriales</taxon>
        <taxon>Sphingobacteriaceae</taxon>
        <taxon>Mucilaginibacter</taxon>
    </lineage>
</organism>
<evidence type="ECO:0000256" key="5">
    <source>
        <dbReference type="ARBA" id="ARBA00022692"/>
    </source>
</evidence>
<dbReference type="InterPro" id="IPR020846">
    <property type="entry name" value="MFS_dom"/>
</dbReference>
<feature type="transmembrane region" description="Helical" evidence="8">
    <location>
        <begin position="316"/>
        <end position="334"/>
    </location>
</feature>
<evidence type="ECO:0000256" key="3">
    <source>
        <dbReference type="ARBA" id="ARBA00009120"/>
    </source>
</evidence>
<feature type="domain" description="Major facilitator superfamily (MFS) profile" evidence="9">
    <location>
        <begin position="19"/>
        <end position="433"/>
    </location>
</feature>
<feature type="transmembrane region" description="Helical" evidence="8">
    <location>
        <begin position="410"/>
        <end position="429"/>
    </location>
</feature>
<dbReference type="PROSITE" id="PS50850">
    <property type="entry name" value="MFS"/>
    <property type="match status" value="1"/>
</dbReference>
<dbReference type="PANTHER" id="PTHR43702">
    <property type="entry name" value="L-FUCOSE-PROTON SYMPORTER"/>
    <property type="match status" value="1"/>
</dbReference>
<evidence type="ECO:0000256" key="7">
    <source>
        <dbReference type="ARBA" id="ARBA00023136"/>
    </source>
</evidence>
<dbReference type="Pfam" id="PF07690">
    <property type="entry name" value="MFS_1"/>
    <property type="match status" value="1"/>
</dbReference>
<dbReference type="RefSeq" id="WP_183589673.1">
    <property type="nucleotide sequence ID" value="NZ_JACHCA010000019.1"/>
</dbReference>
<gene>
    <name evidence="10" type="ORF">HDF22_005234</name>
</gene>
<dbReference type="AlphaFoldDB" id="A0A841JIU0"/>
<dbReference type="PANTHER" id="PTHR43702:SF12">
    <property type="entry name" value="N-ACETYL GLUCOSAMINE TRANSPORTER NAGP"/>
    <property type="match status" value="1"/>
</dbReference>
<comment type="similarity">
    <text evidence="3">Belongs to the major facilitator superfamily. FHS transporter (TC 2.A.1.7) family.</text>
</comment>